<dbReference type="Gene3D" id="2.60.120.290">
    <property type="entry name" value="Spermadhesin, CUB domain"/>
    <property type="match status" value="1"/>
</dbReference>
<dbReference type="GO" id="GO:0009897">
    <property type="term" value="C:external side of plasma membrane"/>
    <property type="evidence" value="ECO:0000318"/>
    <property type="project" value="GO_Central"/>
</dbReference>
<dbReference type="OrthoDB" id="6354424at2759"/>
<dbReference type="eggNOG" id="ENOG502TBGV">
    <property type="taxonomic scope" value="Eukaryota"/>
</dbReference>
<dbReference type="GO" id="GO:0006955">
    <property type="term" value="P:immune response"/>
    <property type="evidence" value="ECO:0000318"/>
    <property type="project" value="GO_Central"/>
</dbReference>
<proteinExistence type="predicted"/>
<evidence type="ECO:0000256" key="3">
    <source>
        <dbReference type="SAM" id="SignalP"/>
    </source>
</evidence>
<dbReference type="PROSITE" id="PS01180">
    <property type="entry name" value="CUB"/>
    <property type="match status" value="1"/>
</dbReference>
<name>E9GLF1_DAPPU</name>
<evidence type="ECO:0000259" key="5">
    <source>
        <dbReference type="PROSITE" id="PS50041"/>
    </source>
</evidence>
<evidence type="ECO:0000256" key="2">
    <source>
        <dbReference type="PROSITE-ProRule" id="PRU00059"/>
    </source>
</evidence>
<evidence type="ECO:0008006" key="8">
    <source>
        <dbReference type="Google" id="ProtNLM"/>
    </source>
</evidence>
<reference evidence="6 7" key="1">
    <citation type="journal article" date="2011" name="Science">
        <title>The ecoresponsive genome of Daphnia pulex.</title>
        <authorList>
            <person name="Colbourne J.K."/>
            <person name="Pfrender M.E."/>
            <person name="Gilbert D."/>
            <person name="Thomas W.K."/>
            <person name="Tucker A."/>
            <person name="Oakley T.H."/>
            <person name="Tokishita S."/>
            <person name="Aerts A."/>
            <person name="Arnold G.J."/>
            <person name="Basu M.K."/>
            <person name="Bauer D.J."/>
            <person name="Caceres C.E."/>
            <person name="Carmel L."/>
            <person name="Casola C."/>
            <person name="Choi J.H."/>
            <person name="Detter J.C."/>
            <person name="Dong Q."/>
            <person name="Dusheyko S."/>
            <person name="Eads B.D."/>
            <person name="Frohlich T."/>
            <person name="Geiler-Samerotte K.A."/>
            <person name="Gerlach D."/>
            <person name="Hatcher P."/>
            <person name="Jogdeo S."/>
            <person name="Krijgsveld J."/>
            <person name="Kriventseva E.V."/>
            <person name="Kultz D."/>
            <person name="Laforsch C."/>
            <person name="Lindquist E."/>
            <person name="Lopez J."/>
            <person name="Manak J.R."/>
            <person name="Muller J."/>
            <person name="Pangilinan J."/>
            <person name="Patwardhan R.P."/>
            <person name="Pitluck S."/>
            <person name="Pritham E.J."/>
            <person name="Rechtsteiner A."/>
            <person name="Rho M."/>
            <person name="Rogozin I.B."/>
            <person name="Sakarya O."/>
            <person name="Salamov A."/>
            <person name="Schaack S."/>
            <person name="Shapiro H."/>
            <person name="Shiga Y."/>
            <person name="Skalitzky C."/>
            <person name="Smith Z."/>
            <person name="Souvorov A."/>
            <person name="Sung W."/>
            <person name="Tang Z."/>
            <person name="Tsuchiya D."/>
            <person name="Tu H."/>
            <person name="Vos H."/>
            <person name="Wang M."/>
            <person name="Wolf Y.I."/>
            <person name="Yamagata H."/>
            <person name="Yamada T."/>
            <person name="Ye Y."/>
            <person name="Shaw J.R."/>
            <person name="Andrews J."/>
            <person name="Crease T.J."/>
            <person name="Tang H."/>
            <person name="Lucas S.M."/>
            <person name="Robertson H.M."/>
            <person name="Bork P."/>
            <person name="Koonin E.V."/>
            <person name="Zdobnov E.M."/>
            <person name="Grigoriev I.V."/>
            <person name="Lynch M."/>
            <person name="Boore J.L."/>
        </authorList>
    </citation>
    <scope>NUCLEOTIDE SEQUENCE [LARGE SCALE GENOMIC DNA]</scope>
</reference>
<dbReference type="SUPFAM" id="SSF49854">
    <property type="entry name" value="Spermadhesin, CUB domain"/>
    <property type="match status" value="1"/>
</dbReference>
<dbReference type="PANTHER" id="PTHR22802:SF465">
    <property type="entry name" value="AT17652P-RELATED"/>
    <property type="match status" value="1"/>
</dbReference>
<sequence>MTTWCLALSFLILSLLSSTYGSAIEPRACGGVLYVGDEDVIEAPFQENCKWQIQTDEKHVLAFSLVHGGNFAAAQEFFSIHDGLDVIESENQIHHKVGLTSGESIDTFYTTSSEVEIRFKKTPASPLKLKIQKRGQGNHTTYCSDNNMKLVSIEDNNEENTIYLAWVVNFWTSGTYNKTTGIWTWSSTMANVSPGYTNWAPFEPNNTLVDGNCLTIKNGWYDDPCANLYDAVCESHPEDFIVTTTESYYSTEEGTVTDEPSSISA</sequence>
<keyword evidence="3" id="KW-0732">Signal</keyword>
<dbReference type="EMBL" id="GL732551">
    <property type="protein sequence ID" value="EFX79503.1"/>
    <property type="molecule type" value="Genomic_DNA"/>
</dbReference>
<feature type="domain" description="C-type lectin" evidence="5">
    <location>
        <begin position="142"/>
        <end position="234"/>
    </location>
</feature>
<feature type="signal peptide" evidence="3">
    <location>
        <begin position="1"/>
        <end position="21"/>
    </location>
</feature>
<dbReference type="Gene3D" id="3.10.100.10">
    <property type="entry name" value="Mannose-Binding Protein A, subunit A"/>
    <property type="match status" value="1"/>
</dbReference>
<dbReference type="HOGENOM" id="CLU_1039224_0_0_1"/>
<evidence type="ECO:0000313" key="6">
    <source>
        <dbReference type="EMBL" id="EFX79503.1"/>
    </source>
</evidence>
<dbReference type="GO" id="GO:0038187">
    <property type="term" value="F:pattern recognition receptor activity"/>
    <property type="evidence" value="ECO:0000318"/>
    <property type="project" value="GO_Central"/>
</dbReference>
<comment type="caution">
    <text evidence="2">Lacks conserved residue(s) required for the propagation of feature annotation.</text>
</comment>
<protein>
    <recommendedName>
        <fullName evidence="8">C-type lectin domain-containing protein</fullName>
    </recommendedName>
</protein>
<dbReference type="InterPro" id="IPR018378">
    <property type="entry name" value="C-type_lectin_CS"/>
</dbReference>
<organism evidence="6 7">
    <name type="scientific">Daphnia pulex</name>
    <name type="common">Water flea</name>
    <dbReference type="NCBI Taxonomy" id="6669"/>
    <lineage>
        <taxon>Eukaryota</taxon>
        <taxon>Metazoa</taxon>
        <taxon>Ecdysozoa</taxon>
        <taxon>Arthropoda</taxon>
        <taxon>Crustacea</taxon>
        <taxon>Branchiopoda</taxon>
        <taxon>Diplostraca</taxon>
        <taxon>Cladocera</taxon>
        <taxon>Anomopoda</taxon>
        <taxon>Daphniidae</taxon>
        <taxon>Daphnia</taxon>
    </lineage>
</organism>
<dbReference type="PANTHER" id="PTHR22802">
    <property type="entry name" value="C-TYPE LECTIN SUPERFAMILY MEMBER"/>
    <property type="match status" value="1"/>
</dbReference>
<evidence type="ECO:0000259" key="4">
    <source>
        <dbReference type="PROSITE" id="PS01180"/>
    </source>
</evidence>
<dbReference type="InterPro" id="IPR016187">
    <property type="entry name" value="CTDL_fold"/>
</dbReference>
<accession>E9GLF1</accession>
<evidence type="ECO:0000256" key="1">
    <source>
        <dbReference type="ARBA" id="ARBA00023157"/>
    </source>
</evidence>
<dbReference type="InterPro" id="IPR035914">
    <property type="entry name" value="Sperma_CUB_dom_sf"/>
</dbReference>
<dbReference type="InterPro" id="IPR051004">
    <property type="entry name" value="DC-SIGN_domain-containing"/>
</dbReference>
<dbReference type="Pfam" id="PF00059">
    <property type="entry name" value="Lectin_C"/>
    <property type="match status" value="1"/>
</dbReference>
<dbReference type="KEGG" id="dpx:DAPPUDRAFT_244644"/>
<dbReference type="InParanoid" id="E9GLF1"/>
<dbReference type="InterPro" id="IPR001304">
    <property type="entry name" value="C-type_lectin-like"/>
</dbReference>
<dbReference type="PROSITE" id="PS50041">
    <property type="entry name" value="C_TYPE_LECTIN_2"/>
    <property type="match status" value="1"/>
</dbReference>
<dbReference type="AlphaFoldDB" id="E9GLF1"/>
<feature type="domain" description="CUB" evidence="4">
    <location>
        <begin position="29"/>
        <end position="145"/>
    </location>
</feature>
<keyword evidence="1" id="KW-1015">Disulfide bond</keyword>
<keyword evidence="7" id="KW-1185">Reference proteome</keyword>
<dbReference type="InterPro" id="IPR016186">
    <property type="entry name" value="C-type_lectin-like/link_sf"/>
</dbReference>
<dbReference type="SUPFAM" id="SSF56436">
    <property type="entry name" value="C-type lectin-like"/>
    <property type="match status" value="1"/>
</dbReference>
<dbReference type="SMART" id="SM00034">
    <property type="entry name" value="CLECT"/>
    <property type="match status" value="1"/>
</dbReference>
<dbReference type="GO" id="GO:0030246">
    <property type="term" value="F:carbohydrate binding"/>
    <property type="evidence" value="ECO:0000318"/>
    <property type="project" value="GO_Central"/>
</dbReference>
<evidence type="ECO:0000313" key="7">
    <source>
        <dbReference type="Proteomes" id="UP000000305"/>
    </source>
</evidence>
<dbReference type="Proteomes" id="UP000000305">
    <property type="component" value="Unassembled WGS sequence"/>
</dbReference>
<dbReference type="InterPro" id="IPR000859">
    <property type="entry name" value="CUB_dom"/>
</dbReference>
<gene>
    <name evidence="6" type="ORF">DAPPUDRAFT_244644</name>
</gene>
<dbReference type="PROSITE" id="PS00615">
    <property type="entry name" value="C_TYPE_LECTIN_1"/>
    <property type="match status" value="1"/>
</dbReference>
<feature type="chain" id="PRO_5003237547" description="C-type lectin domain-containing protein" evidence="3">
    <location>
        <begin position="22"/>
        <end position="265"/>
    </location>
</feature>
<dbReference type="CDD" id="cd00037">
    <property type="entry name" value="CLECT"/>
    <property type="match status" value="1"/>
</dbReference>